<evidence type="ECO:0000313" key="9">
    <source>
        <dbReference type="Proteomes" id="UP001201163"/>
    </source>
</evidence>
<feature type="domain" description="Zinc-finger" evidence="6">
    <location>
        <begin position="12"/>
        <end position="60"/>
    </location>
</feature>
<keyword evidence="3" id="KW-0804">Transcription</keyword>
<keyword evidence="9" id="KW-1185">Reference proteome</keyword>
<reference evidence="8" key="1">
    <citation type="submission" date="2022-01" db="EMBL/GenBank/DDBJ databases">
        <title>Comparative genomics reveals a dynamic genome evolution in the ectomycorrhizal milk-cap (Lactarius) mushrooms.</title>
        <authorList>
            <consortium name="DOE Joint Genome Institute"/>
            <person name="Lebreton A."/>
            <person name="Tang N."/>
            <person name="Kuo A."/>
            <person name="LaButti K."/>
            <person name="Drula E."/>
            <person name="Barry K."/>
            <person name="Clum A."/>
            <person name="Lipzen A."/>
            <person name="Mousain D."/>
            <person name="Ng V."/>
            <person name="Wang R."/>
            <person name="Wang X."/>
            <person name="Dai Y."/>
            <person name="Henrissat B."/>
            <person name="Grigoriev I.V."/>
            <person name="Guerin-Laguette A."/>
            <person name="Yu F."/>
            <person name="Martin F.M."/>
        </authorList>
    </citation>
    <scope>NUCLEOTIDE SEQUENCE</scope>
    <source>
        <strain evidence="8">QP</strain>
    </source>
</reference>
<dbReference type="EMBL" id="JAKELL010000319">
    <property type="protein sequence ID" value="KAH8977360.1"/>
    <property type="molecule type" value="Genomic_DNA"/>
</dbReference>
<evidence type="ECO:0000256" key="2">
    <source>
        <dbReference type="ARBA" id="ARBA00023015"/>
    </source>
</evidence>
<proteinExistence type="predicted"/>
<dbReference type="Proteomes" id="UP001201163">
    <property type="component" value="Unassembled WGS sequence"/>
</dbReference>
<gene>
    <name evidence="8" type="ORF">EDB92DRAFT_1890062</name>
    <name evidence="7" type="ORF">EDB92DRAFT_1917655</name>
</gene>
<organism evidence="8 9">
    <name type="scientific">Lactarius akahatsu</name>
    <dbReference type="NCBI Taxonomy" id="416441"/>
    <lineage>
        <taxon>Eukaryota</taxon>
        <taxon>Fungi</taxon>
        <taxon>Dikarya</taxon>
        <taxon>Basidiomycota</taxon>
        <taxon>Agaricomycotina</taxon>
        <taxon>Agaricomycetes</taxon>
        <taxon>Russulales</taxon>
        <taxon>Russulaceae</taxon>
        <taxon>Lactarius</taxon>
    </lineage>
</organism>
<sequence length="109" mass="12226">MRCTLIKASTDEQYHTLFGDLCIDKRYPQLTFDRSAEDFEYPACCNHCNCSLCSRKRGEAYIPERDGGWRSWIARKGGSHRGAPTPAKKSKSKSKDLGTAPAPTKKPTQ</sequence>
<evidence type="ECO:0000256" key="3">
    <source>
        <dbReference type="ARBA" id="ARBA00023163"/>
    </source>
</evidence>
<accession>A0AAD4LE60</accession>
<dbReference type="AlphaFoldDB" id="A0AAD4LE60"/>
<evidence type="ECO:0000256" key="4">
    <source>
        <dbReference type="ARBA" id="ARBA00023242"/>
    </source>
</evidence>
<keyword evidence="4" id="KW-0539">Nucleus</keyword>
<dbReference type="EMBL" id="JAKELL010000086">
    <property type="protein sequence ID" value="KAH8983655.1"/>
    <property type="molecule type" value="Genomic_DNA"/>
</dbReference>
<comment type="subcellular location">
    <subcellularLocation>
        <location evidence="1">Nucleus</location>
    </subcellularLocation>
</comment>
<comment type="caution">
    <text evidence="8">The sequence shown here is derived from an EMBL/GenBank/DDBJ whole genome shotgun (WGS) entry which is preliminary data.</text>
</comment>
<evidence type="ECO:0000256" key="5">
    <source>
        <dbReference type="SAM" id="MobiDB-lite"/>
    </source>
</evidence>
<name>A0AAD4LE60_9AGAM</name>
<evidence type="ECO:0000256" key="1">
    <source>
        <dbReference type="ARBA" id="ARBA00004123"/>
    </source>
</evidence>
<dbReference type="GO" id="GO:0005634">
    <property type="term" value="C:nucleus"/>
    <property type="evidence" value="ECO:0007669"/>
    <property type="project" value="UniProtKB-SubCell"/>
</dbReference>
<dbReference type="InterPro" id="IPR018866">
    <property type="entry name" value="Znf-4CXXC_R1"/>
</dbReference>
<protein>
    <recommendedName>
        <fullName evidence="6">Zinc-finger domain-containing protein</fullName>
    </recommendedName>
</protein>
<evidence type="ECO:0000313" key="8">
    <source>
        <dbReference type="EMBL" id="KAH8983655.1"/>
    </source>
</evidence>
<keyword evidence="2" id="KW-0805">Transcription regulation</keyword>
<evidence type="ECO:0000313" key="7">
    <source>
        <dbReference type="EMBL" id="KAH8977360.1"/>
    </source>
</evidence>
<feature type="region of interest" description="Disordered" evidence="5">
    <location>
        <begin position="72"/>
        <end position="109"/>
    </location>
</feature>
<evidence type="ECO:0000259" key="6">
    <source>
        <dbReference type="Pfam" id="PF10497"/>
    </source>
</evidence>
<dbReference type="Pfam" id="PF10497">
    <property type="entry name" value="zf-4CXXC_R1"/>
    <property type="match status" value="1"/>
</dbReference>